<dbReference type="GO" id="GO:0016491">
    <property type="term" value="F:oxidoreductase activity"/>
    <property type="evidence" value="ECO:0007669"/>
    <property type="project" value="UniProtKB-KW"/>
</dbReference>
<dbReference type="Gene3D" id="1.10.630.10">
    <property type="entry name" value="Cytochrome P450"/>
    <property type="match status" value="1"/>
</dbReference>
<dbReference type="InterPro" id="IPR002401">
    <property type="entry name" value="Cyt_P450_E_grp-I"/>
</dbReference>
<dbReference type="GO" id="GO:0046872">
    <property type="term" value="F:metal ion binding"/>
    <property type="evidence" value="ECO:0007669"/>
    <property type="project" value="UniProtKB-KW"/>
</dbReference>
<dbReference type="EMBL" id="JBJQOH010000003">
    <property type="protein sequence ID" value="KAL3694619.1"/>
    <property type="molecule type" value="Genomic_DNA"/>
</dbReference>
<keyword evidence="2" id="KW-0479">Metal-binding</keyword>
<gene>
    <name evidence="5" type="ORF">R1sor_008270</name>
</gene>
<comment type="similarity">
    <text evidence="1">Belongs to the cytochrome P450 family.</text>
</comment>
<dbReference type="Pfam" id="PF00067">
    <property type="entry name" value="p450"/>
    <property type="match status" value="2"/>
</dbReference>
<dbReference type="AlphaFoldDB" id="A0ABD3HWB3"/>
<keyword evidence="4" id="KW-0408">Iron</keyword>
<evidence type="ECO:0000256" key="2">
    <source>
        <dbReference type="ARBA" id="ARBA00022723"/>
    </source>
</evidence>
<organism evidence="5 6">
    <name type="scientific">Riccia sorocarpa</name>
    <dbReference type="NCBI Taxonomy" id="122646"/>
    <lineage>
        <taxon>Eukaryota</taxon>
        <taxon>Viridiplantae</taxon>
        <taxon>Streptophyta</taxon>
        <taxon>Embryophyta</taxon>
        <taxon>Marchantiophyta</taxon>
        <taxon>Marchantiopsida</taxon>
        <taxon>Marchantiidae</taxon>
        <taxon>Marchantiales</taxon>
        <taxon>Ricciaceae</taxon>
        <taxon>Riccia</taxon>
    </lineage>
</organism>
<dbReference type="InterPro" id="IPR001128">
    <property type="entry name" value="Cyt_P450"/>
</dbReference>
<proteinExistence type="inferred from homology"/>
<name>A0ABD3HWB3_9MARC</name>
<evidence type="ECO:0000313" key="5">
    <source>
        <dbReference type="EMBL" id="KAL3694619.1"/>
    </source>
</evidence>
<keyword evidence="3" id="KW-0560">Oxidoreductase</keyword>
<comment type="caution">
    <text evidence="5">The sequence shown here is derived from an EMBL/GenBank/DDBJ whole genome shotgun (WGS) entry which is preliminary data.</text>
</comment>
<reference evidence="5 6" key="1">
    <citation type="submission" date="2024-09" db="EMBL/GenBank/DDBJ databases">
        <title>Chromosome-scale assembly of Riccia sorocarpa.</title>
        <authorList>
            <person name="Paukszto L."/>
        </authorList>
    </citation>
    <scope>NUCLEOTIDE SEQUENCE [LARGE SCALE GENOMIC DNA]</scope>
    <source>
        <strain evidence="5">LP-2024</strain>
        <tissue evidence="5">Aerial parts of the thallus</tissue>
    </source>
</reference>
<keyword evidence="6" id="KW-1185">Reference proteome</keyword>
<dbReference type="SUPFAM" id="SSF48264">
    <property type="entry name" value="Cytochrome P450"/>
    <property type="match status" value="1"/>
</dbReference>
<sequence length="472" mass="52816">MNLKDSVKLSLGAIIGVVVVVHGTKLALQIAARQPKKPLPPGPRRWPPMFGNAMQLGPSPCRMLAKVCEKYGGVMSLWVGSHPIVILTSPQIVVELFSVKRAPDTFEARPGMLMHGGVLPLGEAKGYHRKHLRPGILSLLFTTCFGSVVDLTTGVMDHQLLRLLTTFKEVVKLGVTSRFSDYLPLVPEVPATIADMELAESGKRAEECCVHTVGVIRKRFHPKDPKKSHLMHSFLDVLCNLRGEDKLNDTEITWILCEILLTATDNISTLVEWALGQLIYRPDMQGMIQAEIDRVIGGNKNISETDIEQMPYLKAVVKETLRVNHPVMLTLPHVTTKPLEICEGMYHLPRGTTVIGHIPALYTDPNVWDNPFEFCPERHFSDWDEEQEEPEKLQLQSDIFSAVRRFSPGQGLVLHKAQILIAKILQSFDLLPAFNGRPKPYDETSSSEFGVVNQMKLPLDISFRPRSTMFQA</sequence>
<protein>
    <recommendedName>
        <fullName evidence="7">Cytochrome P450</fullName>
    </recommendedName>
</protein>
<evidence type="ECO:0008006" key="7">
    <source>
        <dbReference type="Google" id="ProtNLM"/>
    </source>
</evidence>
<evidence type="ECO:0000256" key="4">
    <source>
        <dbReference type="ARBA" id="ARBA00023004"/>
    </source>
</evidence>
<evidence type="ECO:0000256" key="1">
    <source>
        <dbReference type="ARBA" id="ARBA00010617"/>
    </source>
</evidence>
<dbReference type="Proteomes" id="UP001633002">
    <property type="component" value="Unassembled WGS sequence"/>
</dbReference>
<dbReference type="PANTHER" id="PTHR47944:SF16">
    <property type="entry name" value="CYTOCHROME P450 FAMILY 1 SUBFAMILY A POLYPEPTIDE 1"/>
    <property type="match status" value="1"/>
</dbReference>
<evidence type="ECO:0000256" key="3">
    <source>
        <dbReference type="ARBA" id="ARBA00023002"/>
    </source>
</evidence>
<dbReference type="PRINTS" id="PR00463">
    <property type="entry name" value="EP450I"/>
</dbReference>
<evidence type="ECO:0000313" key="6">
    <source>
        <dbReference type="Proteomes" id="UP001633002"/>
    </source>
</evidence>
<dbReference type="InterPro" id="IPR036396">
    <property type="entry name" value="Cyt_P450_sf"/>
</dbReference>
<dbReference type="PANTHER" id="PTHR47944">
    <property type="entry name" value="CYTOCHROME P450 98A9"/>
    <property type="match status" value="1"/>
</dbReference>
<accession>A0ABD3HWB3</accession>